<sequence>KWENNVRRLWSRNLRCSRQICNESRRNDNRVLSGSNSSSDDVFITKHDDQDELDETDSIMCEENNDRDLDYNDQSNSSDQSIVDFNKFD</sequence>
<evidence type="ECO:0000256" key="1">
    <source>
        <dbReference type="SAM" id="MobiDB-lite"/>
    </source>
</evidence>
<evidence type="ECO:0000313" key="3">
    <source>
        <dbReference type="Proteomes" id="UP000663879"/>
    </source>
</evidence>
<feature type="compositionally biased region" description="Low complexity" evidence="1">
    <location>
        <begin position="72"/>
        <end position="81"/>
    </location>
</feature>
<evidence type="ECO:0000313" key="2">
    <source>
        <dbReference type="EMBL" id="CAF0736586.1"/>
    </source>
</evidence>
<feature type="region of interest" description="Disordered" evidence="1">
    <location>
        <begin position="27"/>
        <end position="89"/>
    </location>
</feature>
<protein>
    <submittedName>
        <fullName evidence="2">Uncharacterized protein</fullName>
    </submittedName>
</protein>
<comment type="caution">
    <text evidence="2">The sequence shown here is derived from an EMBL/GenBank/DDBJ whole genome shotgun (WGS) entry which is preliminary data.</text>
</comment>
<feature type="compositionally biased region" description="Polar residues" evidence="1">
    <location>
        <begin position="30"/>
        <end position="40"/>
    </location>
</feature>
<reference evidence="2" key="1">
    <citation type="submission" date="2021-02" db="EMBL/GenBank/DDBJ databases">
        <authorList>
            <person name="Nowell W R."/>
        </authorList>
    </citation>
    <scope>NUCLEOTIDE SEQUENCE</scope>
    <source>
        <strain evidence="2">Ploen Becks lab</strain>
    </source>
</reference>
<gene>
    <name evidence="2" type="ORF">OXX778_LOCUS3158</name>
</gene>
<organism evidence="2 3">
    <name type="scientific">Brachionus calyciflorus</name>
    <dbReference type="NCBI Taxonomy" id="104777"/>
    <lineage>
        <taxon>Eukaryota</taxon>
        <taxon>Metazoa</taxon>
        <taxon>Spiralia</taxon>
        <taxon>Gnathifera</taxon>
        <taxon>Rotifera</taxon>
        <taxon>Eurotatoria</taxon>
        <taxon>Monogononta</taxon>
        <taxon>Pseudotrocha</taxon>
        <taxon>Ploima</taxon>
        <taxon>Brachionidae</taxon>
        <taxon>Brachionus</taxon>
    </lineage>
</organism>
<accession>A0A813NHI7</accession>
<proteinExistence type="predicted"/>
<dbReference type="Proteomes" id="UP000663879">
    <property type="component" value="Unassembled WGS sequence"/>
</dbReference>
<name>A0A813NHI7_9BILA</name>
<keyword evidence="3" id="KW-1185">Reference proteome</keyword>
<feature type="non-terminal residue" evidence="2">
    <location>
        <position position="89"/>
    </location>
</feature>
<dbReference type="EMBL" id="CAJNOC010000270">
    <property type="protein sequence ID" value="CAF0736586.1"/>
    <property type="molecule type" value="Genomic_DNA"/>
</dbReference>
<dbReference type="AlphaFoldDB" id="A0A813NHI7"/>